<dbReference type="InterPro" id="IPR037026">
    <property type="entry name" value="Vgr_OB-fold_dom_sf"/>
</dbReference>
<dbReference type="AlphaFoldDB" id="A0A1I3AUC1"/>
<dbReference type="Proteomes" id="UP000183635">
    <property type="component" value="Unassembled WGS sequence"/>
</dbReference>
<evidence type="ECO:0000259" key="1">
    <source>
        <dbReference type="Pfam" id="PF04717"/>
    </source>
</evidence>
<dbReference type="Gene3D" id="2.40.50.230">
    <property type="entry name" value="Gp5 N-terminal domain"/>
    <property type="match status" value="1"/>
</dbReference>
<keyword evidence="3" id="KW-1185">Reference proteome</keyword>
<dbReference type="STRING" id="34004.SAMN04488021_11715"/>
<dbReference type="SUPFAM" id="SSF69255">
    <property type="entry name" value="gp5 N-terminal domain-like"/>
    <property type="match status" value="1"/>
</dbReference>
<dbReference type="EMBL" id="FOPU01000017">
    <property type="protein sequence ID" value="SFH53540.1"/>
    <property type="molecule type" value="Genomic_DNA"/>
</dbReference>
<accession>A0A1I3AUC1</accession>
<protein>
    <recommendedName>
        <fullName evidence="1">Gp5/Type VI secretion system Vgr protein OB-fold domain-containing protein</fullName>
    </recommendedName>
</protein>
<evidence type="ECO:0000313" key="2">
    <source>
        <dbReference type="EMBL" id="SFH53540.1"/>
    </source>
</evidence>
<feature type="domain" description="Gp5/Type VI secretion system Vgr protein OB-fold" evidence="1">
    <location>
        <begin position="14"/>
        <end position="88"/>
    </location>
</feature>
<dbReference type="Pfam" id="PF04717">
    <property type="entry name" value="Phage_base_V"/>
    <property type="match status" value="1"/>
</dbReference>
<gene>
    <name evidence="2" type="ORF">SAMN04488021_11715</name>
</gene>
<name>A0A1I3AUC1_9RHOB</name>
<organism evidence="2 3">
    <name type="scientific">Paracoccus aminovorans</name>
    <dbReference type="NCBI Taxonomy" id="34004"/>
    <lineage>
        <taxon>Bacteria</taxon>
        <taxon>Pseudomonadati</taxon>
        <taxon>Pseudomonadota</taxon>
        <taxon>Alphaproteobacteria</taxon>
        <taxon>Rhodobacterales</taxon>
        <taxon>Paracoccaceae</taxon>
        <taxon>Paracoccus</taxon>
    </lineage>
</organism>
<proteinExistence type="predicted"/>
<evidence type="ECO:0000313" key="3">
    <source>
        <dbReference type="Proteomes" id="UP000183635"/>
    </source>
</evidence>
<dbReference type="RefSeq" id="WP_074967998.1">
    <property type="nucleotide sequence ID" value="NZ_CBCRYP010000049.1"/>
</dbReference>
<dbReference type="InterPro" id="IPR006531">
    <property type="entry name" value="Gp5/Vgr_OB"/>
</dbReference>
<sequence>MTDQTTRQGYFGKYRGTVSNNTDPMQRGRVQVQVPAVYGTNTLNWALPSVPFAGPSVGFYLIPPVGANIWVEFEGGNIDAPIWSGCFWGEGECPGQTPMVKIIKTQAATITLDEVNASAPVVIETQAGDRITITAQGVTVESASGAKVELSGPKVSVNSGALEVM</sequence>
<reference evidence="2 3" key="1">
    <citation type="submission" date="2016-10" db="EMBL/GenBank/DDBJ databases">
        <authorList>
            <person name="de Groot N.N."/>
        </authorList>
    </citation>
    <scope>NUCLEOTIDE SEQUENCE [LARGE SCALE GENOMIC DNA]</scope>
    <source>
        <strain evidence="2 3">DSM 8537</strain>
    </source>
</reference>
<dbReference type="OrthoDB" id="9762420at2"/>